<dbReference type="RefSeq" id="WP_074245830.1">
    <property type="nucleotide sequence ID" value="NZ_FRYS01000001.1"/>
</dbReference>
<sequence>MGFTDGYELKSGAKRWRAYYRNPEGAQKSKSGFKTKRDAEAFIAKTEVSKLDHAYIDPTKAKTSVGELGKRWAKVKESQMKPSGWRSYESAWRIHVEPRWGNTPLSRIERLDIEEWIADLGEDLGADSIGRCHGVLHGILKMAVENGMLVRNPAAGVPLPTPDEVDPVFLTHSQLEAFITEAGRGSRTRSDAPAIVSVLGYCGLRWGELAALTPERIDGNRIHVVKNVTQGKEGMTVGSTKGGKRRVVPIPRRVQAVLAALVNYTKAGSLVFPAEDGGYAKSPGADTWFSRAVARCQEVDPTFPDLTPHKLRHTAVSLAISTGASIKSIQAIAGHKDAGMTLNKYGHLMSAELDHVADALDVAASTVTGVDWTTWTPEKCSENEASVINLDNIRKA</sequence>
<dbReference type="PANTHER" id="PTHR30349:SF64">
    <property type="entry name" value="PROPHAGE INTEGRASE INTD-RELATED"/>
    <property type="match status" value="1"/>
</dbReference>
<dbReference type="EMBL" id="FSHM01000003">
    <property type="protein sequence ID" value="SIB00569.1"/>
    <property type="molecule type" value="Genomic_DNA"/>
</dbReference>
<keyword evidence="2" id="KW-0229">DNA integration</keyword>
<evidence type="ECO:0000313" key="8">
    <source>
        <dbReference type="EMBL" id="SIB00569.1"/>
    </source>
</evidence>
<keyword evidence="4" id="KW-0233">DNA recombination</keyword>
<evidence type="ECO:0000259" key="6">
    <source>
        <dbReference type="PROSITE" id="PS51898"/>
    </source>
</evidence>
<dbReference type="CDD" id="cd00796">
    <property type="entry name" value="INT_Rci_Hp1_C"/>
    <property type="match status" value="1"/>
</dbReference>
<dbReference type="PROSITE" id="PS51900">
    <property type="entry name" value="CB"/>
    <property type="match status" value="1"/>
</dbReference>
<reference evidence="8 9" key="1">
    <citation type="submission" date="2016-11" db="EMBL/GenBank/DDBJ databases">
        <authorList>
            <consortium name="Pathogen Informatics"/>
        </authorList>
    </citation>
    <scope>NUCLEOTIDE SEQUENCE [LARGE SCALE GENOMIC DNA]</scope>
    <source>
        <strain evidence="8 9">104</strain>
    </source>
</reference>
<evidence type="ECO:0000256" key="4">
    <source>
        <dbReference type="ARBA" id="ARBA00023172"/>
    </source>
</evidence>
<evidence type="ECO:0000256" key="3">
    <source>
        <dbReference type="ARBA" id="ARBA00023125"/>
    </source>
</evidence>
<dbReference type="InterPro" id="IPR002104">
    <property type="entry name" value="Integrase_catalytic"/>
</dbReference>
<accession>A0AB38CZ61</accession>
<dbReference type="InterPro" id="IPR013762">
    <property type="entry name" value="Integrase-like_cat_sf"/>
</dbReference>
<feature type="domain" description="Core-binding (CB)" evidence="7">
    <location>
        <begin position="63"/>
        <end position="144"/>
    </location>
</feature>
<dbReference type="GO" id="GO:0006310">
    <property type="term" value="P:DNA recombination"/>
    <property type="evidence" value="ECO:0007669"/>
    <property type="project" value="UniProtKB-KW"/>
</dbReference>
<dbReference type="PANTHER" id="PTHR30349">
    <property type="entry name" value="PHAGE INTEGRASE-RELATED"/>
    <property type="match status" value="1"/>
</dbReference>
<evidence type="ECO:0000256" key="2">
    <source>
        <dbReference type="ARBA" id="ARBA00022908"/>
    </source>
</evidence>
<proteinExistence type="inferred from homology"/>
<evidence type="ECO:0000256" key="1">
    <source>
        <dbReference type="ARBA" id="ARBA00008857"/>
    </source>
</evidence>
<dbReference type="GO" id="GO:0003677">
    <property type="term" value="F:DNA binding"/>
    <property type="evidence" value="ECO:0007669"/>
    <property type="project" value="UniProtKB-UniRule"/>
</dbReference>
<comment type="caution">
    <text evidence="8">The sequence shown here is derived from an EMBL/GenBank/DDBJ whole genome shotgun (WGS) entry which is preliminary data.</text>
</comment>
<dbReference type="Pfam" id="PF14659">
    <property type="entry name" value="Phage_int_SAM_3"/>
    <property type="match status" value="1"/>
</dbReference>
<keyword evidence="3 5" id="KW-0238">DNA-binding</keyword>
<organism evidence="8 9">
    <name type="scientific">Mycobacteroides abscessus subsp. abscessus</name>
    <dbReference type="NCBI Taxonomy" id="1185650"/>
    <lineage>
        <taxon>Bacteria</taxon>
        <taxon>Bacillati</taxon>
        <taxon>Actinomycetota</taxon>
        <taxon>Actinomycetes</taxon>
        <taxon>Mycobacteriales</taxon>
        <taxon>Mycobacteriaceae</taxon>
        <taxon>Mycobacteroides</taxon>
        <taxon>Mycobacteroides abscessus</taxon>
    </lineage>
</organism>
<dbReference type="InterPro" id="IPR050090">
    <property type="entry name" value="Tyrosine_recombinase_XerCD"/>
</dbReference>
<comment type="similarity">
    <text evidence="1">Belongs to the 'phage' integrase family.</text>
</comment>
<dbReference type="PROSITE" id="PS51898">
    <property type="entry name" value="TYR_RECOMBINASE"/>
    <property type="match status" value="1"/>
</dbReference>
<evidence type="ECO:0000313" key="9">
    <source>
        <dbReference type="Proteomes" id="UP000185210"/>
    </source>
</evidence>
<dbReference type="Gene3D" id="1.10.443.10">
    <property type="entry name" value="Intergrase catalytic core"/>
    <property type="match status" value="1"/>
</dbReference>
<dbReference type="InterPro" id="IPR011010">
    <property type="entry name" value="DNA_brk_join_enz"/>
</dbReference>
<dbReference type="Proteomes" id="UP000185210">
    <property type="component" value="Unassembled WGS sequence"/>
</dbReference>
<dbReference type="SUPFAM" id="SSF56349">
    <property type="entry name" value="DNA breaking-rejoining enzymes"/>
    <property type="match status" value="1"/>
</dbReference>
<dbReference type="InterPro" id="IPR004107">
    <property type="entry name" value="Integrase_SAM-like_N"/>
</dbReference>
<dbReference type="Gene3D" id="1.10.150.130">
    <property type="match status" value="1"/>
</dbReference>
<gene>
    <name evidence="8" type="primary">xerC_3</name>
    <name evidence="8" type="ORF">SAMEA2070301_02685</name>
</gene>
<dbReference type="InterPro" id="IPR044068">
    <property type="entry name" value="CB"/>
</dbReference>
<dbReference type="AlphaFoldDB" id="A0AB38CZ61"/>
<dbReference type="Pfam" id="PF00589">
    <property type="entry name" value="Phage_integrase"/>
    <property type="match status" value="1"/>
</dbReference>
<evidence type="ECO:0000259" key="7">
    <source>
        <dbReference type="PROSITE" id="PS51900"/>
    </source>
</evidence>
<dbReference type="GO" id="GO:0015074">
    <property type="term" value="P:DNA integration"/>
    <property type="evidence" value="ECO:0007669"/>
    <property type="project" value="UniProtKB-KW"/>
</dbReference>
<name>A0AB38CZ61_9MYCO</name>
<feature type="domain" description="Tyr recombinase" evidence="6">
    <location>
        <begin position="165"/>
        <end position="358"/>
    </location>
</feature>
<dbReference type="InterPro" id="IPR010998">
    <property type="entry name" value="Integrase_recombinase_N"/>
</dbReference>
<evidence type="ECO:0000256" key="5">
    <source>
        <dbReference type="PROSITE-ProRule" id="PRU01248"/>
    </source>
</evidence>
<protein>
    <submittedName>
        <fullName evidence="8">Phage-related integrase</fullName>
    </submittedName>
</protein>